<dbReference type="InterPro" id="IPR015102">
    <property type="entry name" value="Tscrpt_reg_HTH_FeoC"/>
</dbReference>
<reference evidence="3" key="1">
    <citation type="journal article" date="2019" name="Int. J. Syst. Evol. Microbiol.">
        <title>The Global Catalogue of Microorganisms (GCM) 10K type strain sequencing project: providing services to taxonomists for standard genome sequencing and annotation.</title>
        <authorList>
            <consortium name="The Broad Institute Genomics Platform"/>
            <consortium name="The Broad Institute Genome Sequencing Center for Infectious Disease"/>
            <person name="Wu L."/>
            <person name="Ma J."/>
        </authorList>
    </citation>
    <scope>NUCLEOTIDE SEQUENCE [LARGE SCALE GENOMIC DNA]</scope>
    <source>
        <strain evidence="3">CCUG 59858</strain>
    </source>
</reference>
<dbReference type="RefSeq" id="WP_382342582.1">
    <property type="nucleotide sequence ID" value="NZ_JBHSAB010000014.1"/>
</dbReference>
<dbReference type="Pfam" id="PF09012">
    <property type="entry name" value="FeoC"/>
    <property type="match status" value="1"/>
</dbReference>
<proteinExistence type="predicted"/>
<accession>A0ABV8CF66</accession>
<dbReference type="InterPro" id="IPR036390">
    <property type="entry name" value="WH_DNA-bd_sf"/>
</dbReference>
<name>A0ABV8CF66_9GAMM</name>
<dbReference type="InterPro" id="IPR036388">
    <property type="entry name" value="WH-like_DNA-bd_sf"/>
</dbReference>
<gene>
    <name evidence="2" type="ORF">ACFORL_07295</name>
</gene>
<sequence>MLYRIRDYLVREKVASNQQLARELAIDIQTLQPMLDLWMRKGVIAKCDEKNSCRSSCFKCAALPPVFYRIISPA</sequence>
<dbReference type="Proteomes" id="UP001595758">
    <property type="component" value="Unassembled WGS sequence"/>
</dbReference>
<dbReference type="EMBL" id="JBHSAB010000014">
    <property type="protein sequence ID" value="MFC3908880.1"/>
    <property type="molecule type" value="Genomic_DNA"/>
</dbReference>
<feature type="domain" description="Transcriptional regulator HTH-type FeoC" evidence="1">
    <location>
        <begin position="1"/>
        <end position="69"/>
    </location>
</feature>
<dbReference type="SUPFAM" id="SSF46785">
    <property type="entry name" value="Winged helix' DNA-binding domain"/>
    <property type="match status" value="1"/>
</dbReference>
<protein>
    <submittedName>
        <fullName evidence="2">FeoC-like transcriptional regulator</fullName>
    </submittedName>
</protein>
<dbReference type="Gene3D" id="1.10.10.10">
    <property type="entry name" value="Winged helix-like DNA-binding domain superfamily/Winged helix DNA-binding domain"/>
    <property type="match status" value="1"/>
</dbReference>
<evidence type="ECO:0000259" key="1">
    <source>
        <dbReference type="Pfam" id="PF09012"/>
    </source>
</evidence>
<comment type="caution">
    <text evidence="2">The sequence shown here is derived from an EMBL/GenBank/DDBJ whole genome shotgun (WGS) entry which is preliminary data.</text>
</comment>
<organism evidence="2 3">
    <name type="scientific">Legionella dresdenensis</name>
    <dbReference type="NCBI Taxonomy" id="450200"/>
    <lineage>
        <taxon>Bacteria</taxon>
        <taxon>Pseudomonadati</taxon>
        <taxon>Pseudomonadota</taxon>
        <taxon>Gammaproteobacteria</taxon>
        <taxon>Legionellales</taxon>
        <taxon>Legionellaceae</taxon>
        <taxon>Legionella</taxon>
    </lineage>
</organism>
<keyword evidence="3" id="KW-1185">Reference proteome</keyword>
<evidence type="ECO:0000313" key="2">
    <source>
        <dbReference type="EMBL" id="MFC3908880.1"/>
    </source>
</evidence>
<evidence type="ECO:0000313" key="3">
    <source>
        <dbReference type="Proteomes" id="UP001595758"/>
    </source>
</evidence>